<dbReference type="AlphaFoldDB" id="A0A1D1V7Q8"/>
<organism evidence="3 4">
    <name type="scientific">Ramazzottius varieornatus</name>
    <name type="common">Water bear</name>
    <name type="synonym">Tardigrade</name>
    <dbReference type="NCBI Taxonomy" id="947166"/>
    <lineage>
        <taxon>Eukaryota</taxon>
        <taxon>Metazoa</taxon>
        <taxon>Ecdysozoa</taxon>
        <taxon>Tardigrada</taxon>
        <taxon>Eutardigrada</taxon>
        <taxon>Parachela</taxon>
        <taxon>Hypsibioidea</taxon>
        <taxon>Ramazzottiidae</taxon>
        <taxon>Ramazzottius</taxon>
    </lineage>
</organism>
<evidence type="ECO:0000256" key="1">
    <source>
        <dbReference type="SAM" id="MobiDB-lite"/>
    </source>
</evidence>
<evidence type="ECO:0000259" key="2">
    <source>
        <dbReference type="PROSITE" id="PS51827"/>
    </source>
</evidence>
<comment type="caution">
    <text evidence="3">The sequence shown here is derived from an EMBL/GenBank/DDBJ whole genome shotgun (WGS) entry which is preliminary data.</text>
</comment>
<feature type="region of interest" description="Disordered" evidence="1">
    <location>
        <begin position="100"/>
        <end position="138"/>
    </location>
</feature>
<feature type="domain" description="XRN2-binding (XTBD)" evidence="2">
    <location>
        <begin position="24"/>
        <end position="113"/>
    </location>
</feature>
<evidence type="ECO:0000313" key="3">
    <source>
        <dbReference type="EMBL" id="GAU97706.1"/>
    </source>
</evidence>
<dbReference type="Pfam" id="PF11952">
    <property type="entry name" value="XTBD"/>
    <property type="match status" value="1"/>
</dbReference>
<feature type="compositionally biased region" description="Low complexity" evidence="1">
    <location>
        <begin position="123"/>
        <end position="138"/>
    </location>
</feature>
<dbReference type="InterPro" id="IPR021859">
    <property type="entry name" value="XTBD"/>
</dbReference>
<evidence type="ECO:0000313" key="4">
    <source>
        <dbReference type="Proteomes" id="UP000186922"/>
    </source>
</evidence>
<name>A0A1D1V7Q8_RAMVA</name>
<dbReference type="OrthoDB" id="2359216at2759"/>
<sequence length="325" mass="36469">MMDTAETLPQILRPLHNGSFMDRIESLRGSKENDWSWQIRRKFIQFHSHQQPDVSLDLFNSYSWTLINTKTLGCRYDTEHIASLNVMALDAGIEDDLNCGGPTPEIAPYVPDGGSNRRGRGGRPSNSSRPPNQFPPSAAYAAGANAAIKCFPPRAVQLGPRQKSHPNDPGPYQAVRVAVLPHVPPAVQVVQSPRRAITVAELEAQMMQTVVRTPPSDQERALVFIKTRPQDEIIIKLQGHLTEKDASRMFQETVDANKAFEYLCVEEACLPERNRQNTHESIVVFHKFHLLRRQGSNAKGAKSRACYEALLILSEYFFTIQVTDI</sequence>
<reference evidence="3 4" key="1">
    <citation type="journal article" date="2016" name="Nat. Commun.">
        <title>Extremotolerant tardigrade genome and improved radiotolerance of human cultured cells by tardigrade-unique protein.</title>
        <authorList>
            <person name="Hashimoto T."/>
            <person name="Horikawa D.D."/>
            <person name="Saito Y."/>
            <person name="Kuwahara H."/>
            <person name="Kozuka-Hata H."/>
            <person name="Shin-I T."/>
            <person name="Minakuchi Y."/>
            <person name="Ohishi K."/>
            <person name="Motoyama A."/>
            <person name="Aizu T."/>
            <person name="Enomoto A."/>
            <person name="Kondo K."/>
            <person name="Tanaka S."/>
            <person name="Hara Y."/>
            <person name="Koshikawa S."/>
            <person name="Sagara H."/>
            <person name="Miura T."/>
            <person name="Yokobori S."/>
            <person name="Miyagawa K."/>
            <person name="Suzuki Y."/>
            <person name="Kubo T."/>
            <person name="Oyama M."/>
            <person name="Kohara Y."/>
            <person name="Fujiyama A."/>
            <person name="Arakawa K."/>
            <person name="Katayama T."/>
            <person name="Toyoda A."/>
            <person name="Kunieda T."/>
        </authorList>
    </citation>
    <scope>NUCLEOTIDE SEQUENCE [LARGE SCALE GENOMIC DNA]</scope>
    <source>
        <strain evidence="3 4">YOKOZUNA-1</strain>
    </source>
</reference>
<accession>A0A1D1V7Q8</accession>
<gene>
    <name evidence="3" type="primary">RvY_08956-1</name>
    <name evidence="3" type="synonym">RvY_08956.1</name>
    <name evidence="3" type="ORF">RvY_08956</name>
</gene>
<dbReference type="Proteomes" id="UP000186922">
    <property type="component" value="Unassembled WGS sequence"/>
</dbReference>
<dbReference type="EMBL" id="BDGG01000004">
    <property type="protein sequence ID" value="GAU97706.1"/>
    <property type="molecule type" value="Genomic_DNA"/>
</dbReference>
<protein>
    <recommendedName>
        <fullName evidence="2">XRN2-binding (XTBD) domain-containing protein</fullName>
    </recommendedName>
</protein>
<keyword evidence="4" id="KW-1185">Reference proteome</keyword>
<proteinExistence type="predicted"/>
<dbReference type="PROSITE" id="PS51827">
    <property type="entry name" value="XTBD"/>
    <property type="match status" value="1"/>
</dbReference>